<dbReference type="OrthoDB" id="5731018at2"/>
<dbReference type="KEGG" id="kak:Kalk_03085"/>
<gene>
    <name evidence="1" type="ORF">Kalk_03085</name>
</gene>
<dbReference type="Proteomes" id="UP000235116">
    <property type="component" value="Chromosome"/>
</dbReference>
<protein>
    <submittedName>
        <fullName evidence="1">Uncharacterized protein</fullName>
    </submittedName>
</protein>
<sequence>MVYVIIALAMLFILGPVLMLRPSARERREARIRQRAMADSVLISPISLARDKKFNALKQRNPHIDDFRWFRYQLVATEKETGPSVKGEWLQRKTREGQLVWEPTDTKVQTPPAVQQLIDQWQQQQAEDFLSLELGPRSVSIVWNERGDLAEVEALLKHLKQLLAI</sequence>
<name>A0A2K9LGI2_9GAMM</name>
<keyword evidence="2" id="KW-1185">Reference proteome</keyword>
<dbReference type="AlphaFoldDB" id="A0A2K9LGI2"/>
<organism evidence="1 2">
    <name type="scientific">Ketobacter alkanivorans</name>
    <dbReference type="NCBI Taxonomy" id="1917421"/>
    <lineage>
        <taxon>Bacteria</taxon>
        <taxon>Pseudomonadati</taxon>
        <taxon>Pseudomonadota</taxon>
        <taxon>Gammaproteobacteria</taxon>
        <taxon>Pseudomonadales</taxon>
        <taxon>Ketobacteraceae</taxon>
        <taxon>Ketobacter</taxon>
    </lineage>
</organism>
<dbReference type="RefSeq" id="WP_101892808.1">
    <property type="nucleotide sequence ID" value="NZ_CP022684.1"/>
</dbReference>
<reference evidence="2" key="1">
    <citation type="submission" date="2017-08" db="EMBL/GenBank/DDBJ databases">
        <title>Direct submision.</title>
        <authorList>
            <person name="Kim S.-J."/>
            <person name="Rhee S.-K."/>
        </authorList>
    </citation>
    <scope>NUCLEOTIDE SEQUENCE [LARGE SCALE GENOMIC DNA]</scope>
    <source>
        <strain evidence="2">GI5</strain>
    </source>
</reference>
<evidence type="ECO:0000313" key="1">
    <source>
        <dbReference type="EMBL" id="AUM11468.1"/>
    </source>
</evidence>
<accession>A0A2K9LGI2</accession>
<dbReference type="EMBL" id="CP022684">
    <property type="protein sequence ID" value="AUM11468.1"/>
    <property type="molecule type" value="Genomic_DNA"/>
</dbReference>
<proteinExistence type="predicted"/>
<evidence type="ECO:0000313" key="2">
    <source>
        <dbReference type="Proteomes" id="UP000235116"/>
    </source>
</evidence>